<feature type="domain" description="Phosphoribosyltransferase" evidence="13">
    <location>
        <begin position="52"/>
        <end position="153"/>
    </location>
</feature>
<proteinExistence type="inferred from homology"/>
<dbReference type="InterPro" id="IPR000836">
    <property type="entry name" value="PRTase_dom"/>
</dbReference>
<dbReference type="PANTHER" id="PTHR32315">
    <property type="entry name" value="ADENINE PHOSPHORIBOSYLTRANSFERASE"/>
    <property type="match status" value="1"/>
</dbReference>
<evidence type="ECO:0000259" key="13">
    <source>
        <dbReference type="Pfam" id="PF00156"/>
    </source>
</evidence>
<comment type="subunit">
    <text evidence="6 12">Homodimer.</text>
</comment>
<dbReference type="CDD" id="cd06223">
    <property type="entry name" value="PRTases_typeI"/>
    <property type="match status" value="1"/>
</dbReference>
<dbReference type="FunFam" id="3.40.50.2020:FF:000004">
    <property type="entry name" value="Adenine phosphoribosyltransferase"/>
    <property type="match status" value="1"/>
</dbReference>
<dbReference type="EMBL" id="SOCN01000002">
    <property type="protein sequence ID" value="TDV23550.1"/>
    <property type="molecule type" value="Genomic_DNA"/>
</dbReference>
<evidence type="ECO:0000256" key="12">
    <source>
        <dbReference type="HAMAP-Rule" id="MF_00004"/>
    </source>
</evidence>
<evidence type="ECO:0000256" key="4">
    <source>
        <dbReference type="ARBA" id="ARBA00004659"/>
    </source>
</evidence>
<dbReference type="GO" id="GO:0003999">
    <property type="term" value="F:adenine phosphoribosyltransferase activity"/>
    <property type="evidence" value="ECO:0007669"/>
    <property type="project" value="UniProtKB-UniRule"/>
</dbReference>
<dbReference type="AlphaFoldDB" id="A0A4R7UDN7"/>
<evidence type="ECO:0000256" key="1">
    <source>
        <dbReference type="ARBA" id="ARBA00000868"/>
    </source>
</evidence>
<dbReference type="InterPro" id="IPR029057">
    <property type="entry name" value="PRTase-like"/>
</dbReference>
<evidence type="ECO:0000256" key="10">
    <source>
        <dbReference type="ARBA" id="ARBA00022679"/>
    </source>
</evidence>
<evidence type="ECO:0000313" key="14">
    <source>
        <dbReference type="EMBL" id="TDV23550.1"/>
    </source>
</evidence>
<comment type="catalytic activity">
    <reaction evidence="1 12">
        <text>AMP + diphosphate = 5-phospho-alpha-D-ribose 1-diphosphate + adenine</text>
        <dbReference type="Rhea" id="RHEA:16609"/>
        <dbReference type="ChEBI" id="CHEBI:16708"/>
        <dbReference type="ChEBI" id="CHEBI:33019"/>
        <dbReference type="ChEBI" id="CHEBI:58017"/>
        <dbReference type="ChEBI" id="CHEBI:456215"/>
        <dbReference type="EC" id="2.4.2.7"/>
    </reaction>
</comment>
<dbReference type="SUPFAM" id="SSF53271">
    <property type="entry name" value="PRTase-like"/>
    <property type="match status" value="1"/>
</dbReference>
<keyword evidence="11 12" id="KW-0660">Purine salvage</keyword>
<comment type="similarity">
    <text evidence="5 12">Belongs to the purine/pyrimidine phosphoribosyltransferase family.</text>
</comment>
<protein>
    <recommendedName>
        <fullName evidence="7 12">Adenine phosphoribosyltransferase</fullName>
        <shortName evidence="12">APRT</shortName>
        <ecNumber evidence="7 12">2.4.2.7</ecNumber>
    </recommendedName>
</protein>
<evidence type="ECO:0000256" key="5">
    <source>
        <dbReference type="ARBA" id="ARBA00008391"/>
    </source>
</evidence>
<comment type="pathway">
    <text evidence="4 12">Purine metabolism; AMP biosynthesis via salvage pathway; AMP from adenine: step 1/1.</text>
</comment>
<evidence type="ECO:0000256" key="9">
    <source>
        <dbReference type="ARBA" id="ARBA00022676"/>
    </source>
</evidence>
<keyword evidence="10 12" id="KW-0808">Transferase</keyword>
<evidence type="ECO:0000256" key="6">
    <source>
        <dbReference type="ARBA" id="ARBA00011738"/>
    </source>
</evidence>
<dbReference type="PANTHER" id="PTHR32315:SF3">
    <property type="entry name" value="ADENINE PHOSPHORIBOSYLTRANSFERASE"/>
    <property type="match status" value="1"/>
</dbReference>
<dbReference type="GO" id="GO:0006168">
    <property type="term" value="P:adenine salvage"/>
    <property type="evidence" value="ECO:0007669"/>
    <property type="project" value="InterPro"/>
</dbReference>
<dbReference type="UniPathway" id="UPA00588">
    <property type="reaction ID" value="UER00646"/>
</dbReference>
<dbReference type="Pfam" id="PF00156">
    <property type="entry name" value="Pribosyltran"/>
    <property type="match status" value="1"/>
</dbReference>
<keyword evidence="9 12" id="KW-0328">Glycosyltransferase</keyword>
<evidence type="ECO:0000256" key="3">
    <source>
        <dbReference type="ARBA" id="ARBA00004496"/>
    </source>
</evidence>
<name>A0A4R7UDN7_9BACT</name>
<dbReference type="NCBIfam" id="NF002636">
    <property type="entry name" value="PRK02304.1-5"/>
    <property type="match status" value="1"/>
</dbReference>
<organism evidence="14 15">
    <name type="scientific">Mycoplasmopsis mustelae</name>
    <dbReference type="NCBI Taxonomy" id="171289"/>
    <lineage>
        <taxon>Bacteria</taxon>
        <taxon>Bacillati</taxon>
        <taxon>Mycoplasmatota</taxon>
        <taxon>Mycoplasmoidales</taxon>
        <taxon>Metamycoplasmataceae</taxon>
        <taxon>Mycoplasmopsis</taxon>
    </lineage>
</organism>
<dbReference type="GO" id="GO:0005737">
    <property type="term" value="C:cytoplasm"/>
    <property type="evidence" value="ECO:0007669"/>
    <property type="project" value="UniProtKB-SubCell"/>
</dbReference>
<dbReference type="HAMAP" id="MF_00004">
    <property type="entry name" value="Aden_phosphoribosyltr"/>
    <property type="match status" value="1"/>
</dbReference>
<dbReference type="GO" id="GO:0002055">
    <property type="term" value="F:adenine binding"/>
    <property type="evidence" value="ECO:0007669"/>
    <property type="project" value="TreeGrafter"/>
</dbReference>
<keyword evidence="15" id="KW-1185">Reference proteome</keyword>
<reference evidence="14 15" key="1">
    <citation type="submission" date="2019-03" db="EMBL/GenBank/DDBJ databases">
        <title>Genomic Encyclopedia of Archaeal and Bacterial Type Strains, Phase II (KMG-II): from individual species to whole genera.</title>
        <authorList>
            <person name="Goeker M."/>
        </authorList>
    </citation>
    <scope>NUCLEOTIDE SEQUENCE [LARGE SCALE GENOMIC DNA]</scope>
    <source>
        <strain evidence="14 15">ATCC 35214</strain>
    </source>
</reference>
<keyword evidence="8 12" id="KW-0963">Cytoplasm</keyword>
<dbReference type="InterPro" id="IPR050054">
    <property type="entry name" value="UPRTase/APRTase"/>
</dbReference>
<accession>A0A4R7UDN7</accession>
<evidence type="ECO:0000256" key="8">
    <source>
        <dbReference type="ARBA" id="ARBA00022490"/>
    </source>
</evidence>
<comment type="subcellular location">
    <subcellularLocation>
        <location evidence="3 12">Cytoplasm</location>
    </subcellularLocation>
</comment>
<evidence type="ECO:0000256" key="7">
    <source>
        <dbReference type="ARBA" id="ARBA00011893"/>
    </source>
</evidence>
<dbReference type="GO" id="GO:0044209">
    <property type="term" value="P:AMP salvage"/>
    <property type="evidence" value="ECO:0007669"/>
    <property type="project" value="UniProtKB-UniRule"/>
</dbReference>
<dbReference type="EC" id="2.4.2.7" evidence="7 12"/>
<comment type="function">
    <text evidence="2 12">Catalyzes a salvage reaction resulting in the formation of AMP, that is energically less costly than de novo synthesis.</text>
</comment>
<dbReference type="Gene3D" id="3.40.50.2020">
    <property type="match status" value="1"/>
</dbReference>
<evidence type="ECO:0000313" key="15">
    <source>
        <dbReference type="Proteomes" id="UP000295757"/>
    </source>
</evidence>
<dbReference type="GO" id="GO:0006166">
    <property type="term" value="P:purine ribonucleoside salvage"/>
    <property type="evidence" value="ECO:0007669"/>
    <property type="project" value="UniProtKB-KW"/>
</dbReference>
<evidence type="ECO:0000256" key="11">
    <source>
        <dbReference type="ARBA" id="ARBA00022726"/>
    </source>
</evidence>
<dbReference type="InterPro" id="IPR005764">
    <property type="entry name" value="Ade_phspho_trans"/>
</dbReference>
<evidence type="ECO:0000256" key="2">
    <source>
        <dbReference type="ARBA" id="ARBA00003968"/>
    </source>
</evidence>
<sequence length="177" mass="19478">MGMVYNLFMNISKLIRDIPNFPKKGILFKDISPLLADGEALNYTINQIANLCKDVDIIVGPDARGFLFGTPAAAFLKKPFIMVRKPHKLPGEVISMQYNLEYGHNTLELQKGFVKTGQTAAIVDDVLATGGTTKAIIDLLESQGVIVKKVIVLLELEELHGRNLLGEKCQVNSLIKV</sequence>
<dbReference type="GO" id="GO:0016208">
    <property type="term" value="F:AMP binding"/>
    <property type="evidence" value="ECO:0007669"/>
    <property type="project" value="TreeGrafter"/>
</dbReference>
<comment type="caution">
    <text evidence="14">The sequence shown here is derived from an EMBL/GenBank/DDBJ whole genome shotgun (WGS) entry which is preliminary data.</text>
</comment>
<gene>
    <name evidence="12" type="primary">apt</name>
    <name evidence="14" type="ORF">BCF59_0541</name>
</gene>
<dbReference type="Proteomes" id="UP000295757">
    <property type="component" value="Unassembled WGS sequence"/>
</dbReference>